<evidence type="ECO:0000313" key="1">
    <source>
        <dbReference type="EMBL" id="KZB93511.1"/>
    </source>
</evidence>
<protein>
    <submittedName>
        <fullName evidence="1">Uncharacterized protein</fullName>
    </submittedName>
</protein>
<dbReference type="AlphaFoldDB" id="A0A175XYT7"/>
<evidence type="ECO:0000313" key="2">
    <source>
        <dbReference type="Proteomes" id="UP000078460"/>
    </source>
</evidence>
<reference evidence="1" key="1">
    <citation type="submission" date="2016-03" db="EMBL/GenBank/DDBJ databases">
        <title>Sphingomonas melonis TY, whole genome shotgun sequencing.</title>
        <authorList>
            <person name="Wang H."/>
            <person name="Zhu P."/>
        </authorList>
    </citation>
    <scope>NUCLEOTIDE SEQUENCE [LARGE SCALE GENOMIC DNA]</scope>
    <source>
        <strain evidence="1">TY</strain>
    </source>
</reference>
<dbReference type="KEGG" id="smy:BJP26_14400"/>
<comment type="caution">
    <text evidence="1">The sequence shown here is derived from an EMBL/GenBank/DDBJ whole genome shotgun (WGS) entry which is preliminary data.</text>
</comment>
<dbReference type="Proteomes" id="UP000078460">
    <property type="component" value="Unassembled WGS sequence"/>
</dbReference>
<accession>A0A175XYT7</accession>
<organism evidence="1 2">
    <name type="scientific">Sphingomonas melonis TY</name>
    <dbReference type="NCBI Taxonomy" id="621456"/>
    <lineage>
        <taxon>Bacteria</taxon>
        <taxon>Pseudomonadati</taxon>
        <taxon>Pseudomonadota</taxon>
        <taxon>Alphaproteobacteria</taxon>
        <taxon>Sphingomonadales</taxon>
        <taxon>Sphingomonadaceae</taxon>
        <taxon>Sphingomonas</taxon>
    </lineage>
</organism>
<gene>
    <name evidence="1" type="ORF">AVM11_11595</name>
</gene>
<dbReference type="STRING" id="621456.BJP26_14400"/>
<keyword evidence="2" id="KW-1185">Reference proteome</keyword>
<dbReference type="EMBL" id="LQCK02000068">
    <property type="protein sequence ID" value="KZB93511.1"/>
    <property type="molecule type" value="Genomic_DNA"/>
</dbReference>
<dbReference type="RefSeq" id="WP_062125989.1">
    <property type="nucleotide sequence ID" value="NZ_CP017578.1"/>
</dbReference>
<name>A0A175XYT7_9SPHN</name>
<dbReference type="OrthoDB" id="7549697at2"/>
<proteinExistence type="predicted"/>
<sequence>MTYNPRIATVSEAEYAELLGIVRHQEEPRPLSDDDRWRADYAEEQRRRRVVGYQQDLFTSTAITHYRRSPAAPIVERPPVETVAAKLKRIKGDPFATFGPPRSDRPSILTERQRRAIVRGAANWLNVRQRVTLVDSPGSVDPAFGIQRYLGRHGVIWRLCGSTFADHCYVFFDAVGAERTAKIHMVEVRDLAPLP</sequence>